<sequence>MKAQTGSGDDVGLEDSSQRENQPDSSWQENQPIRANASSSSVASAYFNNKIIIPEDQQHPIFSFKKLWAFTGPGFLMSIAYLDPGNIESDLRSGSVAQFKLLWVLMSATFLGLLMQRLSARLGVVTGMHLAEVCYRSYPRVPRLVLWIMVEIAIIGSDMQEVIGTAIAFYLLSDGKIPLYAGVLITIADTFTFLFLDKYGLRKLEGFFAFLILIMVVTFGYEYVMVAPDQPALLRGMFVPFCEDCGPDQVLQAVAIIGAIIMPHNIYLHSALVKSRDVDRTKRDHIQEANKYFFVEAAIALFISFLINVFVTAVFAEGFYGRNITQVYDSCIEREVPHASVFNTTNLEVDIFRGGVFLGCQFGLAALYIWAVGILAAGQSSTMTGTYTGQFVMEHRHFPHYSGGLLLGDPGPDPDERHAERPDEHAAAIRPHSHPDLHQLREHHGRFQKWKCLSCLKRRETPYVLSESISGTSLDLDSETPDFGSTINTSEFGSMPNTGTADFESTPNTAEFGSTPNTSEYGSRANTSAVEKDHTKRNTSSQ</sequence>
<feature type="transmembrane region" description="Helical" evidence="8">
    <location>
        <begin position="250"/>
        <end position="272"/>
    </location>
</feature>
<dbReference type="NCBIfam" id="NF037982">
    <property type="entry name" value="Nramp_1"/>
    <property type="match status" value="1"/>
</dbReference>
<keyword evidence="5 8" id="KW-1133">Transmembrane helix</keyword>
<evidence type="ECO:0000256" key="1">
    <source>
        <dbReference type="ARBA" id="ARBA00004141"/>
    </source>
</evidence>
<name>A0A8B8C0H5_CRAVI</name>
<dbReference type="GO" id="GO:0005886">
    <property type="term" value="C:plasma membrane"/>
    <property type="evidence" value="ECO:0007669"/>
    <property type="project" value="TreeGrafter"/>
</dbReference>
<dbReference type="PANTHER" id="PTHR11706">
    <property type="entry name" value="SOLUTE CARRIER PROTEIN FAMILY 11 MEMBER"/>
    <property type="match status" value="1"/>
</dbReference>
<dbReference type="GO" id="GO:0015086">
    <property type="term" value="F:cadmium ion transmembrane transporter activity"/>
    <property type="evidence" value="ECO:0007669"/>
    <property type="project" value="TreeGrafter"/>
</dbReference>
<dbReference type="PANTHER" id="PTHR11706:SF33">
    <property type="entry name" value="NATURAL RESISTANCE-ASSOCIATED MACROPHAGE PROTEIN 2"/>
    <property type="match status" value="1"/>
</dbReference>
<feature type="transmembrane region" description="Helical" evidence="8">
    <location>
        <begin position="96"/>
        <end position="114"/>
    </location>
</feature>
<evidence type="ECO:0000313" key="9">
    <source>
        <dbReference type="Proteomes" id="UP000694844"/>
    </source>
</evidence>
<evidence type="ECO:0000256" key="5">
    <source>
        <dbReference type="ARBA" id="ARBA00022989"/>
    </source>
</evidence>
<keyword evidence="3" id="KW-0813">Transport</keyword>
<dbReference type="Proteomes" id="UP000694844">
    <property type="component" value="Chromosome 9"/>
</dbReference>
<comment type="similarity">
    <text evidence="2">Belongs to the NRAMP family.</text>
</comment>
<dbReference type="NCBIfam" id="TIGR01197">
    <property type="entry name" value="nramp"/>
    <property type="match status" value="1"/>
</dbReference>
<dbReference type="GO" id="GO:0005381">
    <property type="term" value="F:iron ion transmembrane transporter activity"/>
    <property type="evidence" value="ECO:0007669"/>
    <property type="project" value="TreeGrafter"/>
</dbReference>
<keyword evidence="6 8" id="KW-0472">Membrane</keyword>
<feature type="compositionally biased region" description="Basic and acidic residues" evidence="7">
    <location>
        <begin position="414"/>
        <end position="431"/>
    </location>
</feature>
<dbReference type="GO" id="GO:0010008">
    <property type="term" value="C:endosome membrane"/>
    <property type="evidence" value="ECO:0007669"/>
    <property type="project" value="TreeGrafter"/>
</dbReference>
<organism evidence="9 10">
    <name type="scientific">Crassostrea virginica</name>
    <name type="common">Eastern oyster</name>
    <dbReference type="NCBI Taxonomy" id="6565"/>
    <lineage>
        <taxon>Eukaryota</taxon>
        <taxon>Metazoa</taxon>
        <taxon>Spiralia</taxon>
        <taxon>Lophotrochozoa</taxon>
        <taxon>Mollusca</taxon>
        <taxon>Bivalvia</taxon>
        <taxon>Autobranchia</taxon>
        <taxon>Pteriomorphia</taxon>
        <taxon>Ostreida</taxon>
        <taxon>Ostreoidea</taxon>
        <taxon>Ostreidae</taxon>
        <taxon>Crassostrea</taxon>
    </lineage>
</organism>
<feature type="compositionally biased region" description="Polar residues" evidence="7">
    <location>
        <begin position="483"/>
        <end position="529"/>
    </location>
</feature>
<dbReference type="GeneID" id="111114901"/>
<evidence type="ECO:0000256" key="6">
    <source>
        <dbReference type="ARBA" id="ARBA00023136"/>
    </source>
</evidence>
<dbReference type="RefSeq" id="XP_022309147.1">
    <property type="nucleotide sequence ID" value="XM_022453439.1"/>
</dbReference>
<accession>A0A8B8C0H5</accession>
<keyword evidence="9" id="KW-1185">Reference proteome</keyword>
<gene>
    <name evidence="10" type="primary">LOC111114901</name>
</gene>
<evidence type="ECO:0000256" key="8">
    <source>
        <dbReference type="SAM" id="Phobius"/>
    </source>
</evidence>
<evidence type="ECO:0000256" key="2">
    <source>
        <dbReference type="ARBA" id="ARBA00006670"/>
    </source>
</evidence>
<evidence type="ECO:0000256" key="4">
    <source>
        <dbReference type="ARBA" id="ARBA00022692"/>
    </source>
</evidence>
<evidence type="ECO:0000256" key="3">
    <source>
        <dbReference type="ARBA" id="ARBA00022448"/>
    </source>
</evidence>
<dbReference type="AlphaFoldDB" id="A0A8B8C0H5"/>
<proteinExistence type="inferred from homology"/>
<feature type="region of interest" description="Disordered" evidence="7">
    <location>
        <begin position="404"/>
        <end position="431"/>
    </location>
</feature>
<feature type="compositionally biased region" description="Polar residues" evidence="7">
    <location>
        <begin position="23"/>
        <end position="33"/>
    </location>
</feature>
<feature type="transmembrane region" description="Helical" evidence="8">
    <location>
        <begin position="293"/>
        <end position="316"/>
    </location>
</feature>
<feature type="transmembrane region" description="Helical" evidence="8">
    <location>
        <begin position="356"/>
        <end position="377"/>
    </location>
</feature>
<keyword evidence="4 8" id="KW-0812">Transmembrane</keyword>
<reference evidence="10" key="1">
    <citation type="submission" date="2025-08" db="UniProtKB">
        <authorList>
            <consortium name="RefSeq"/>
        </authorList>
    </citation>
    <scope>IDENTIFICATION</scope>
    <source>
        <tissue evidence="10">Whole sample</tissue>
    </source>
</reference>
<comment type="subcellular location">
    <subcellularLocation>
        <location evidence="1">Membrane</location>
        <topology evidence="1">Multi-pass membrane protein</topology>
    </subcellularLocation>
</comment>
<dbReference type="GO" id="GO:0005384">
    <property type="term" value="F:manganese ion transmembrane transporter activity"/>
    <property type="evidence" value="ECO:0007669"/>
    <property type="project" value="TreeGrafter"/>
</dbReference>
<evidence type="ECO:0000256" key="7">
    <source>
        <dbReference type="SAM" id="MobiDB-lite"/>
    </source>
</evidence>
<dbReference type="Pfam" id="PF01566">
    <property type="entry name" value="Nramp"/>
    <property type="match status" value="1"/>
</dbReference>
<protein>
    <submittedName>
        <fullName evidence="10">Natural resistance-associated macrophage protein 2-like isoform X5</fullName>
    </submittedName>
</protein>
<dbReference type="PRINTS" id="PR00447">
    <property type="entry name" value="NATRESASSCMP"/>
</dbReference>
<evidence type="ECO:0000313" key="10">
    <source>
        <dbReference type="RefSeq" id="XP_022309147.1"/>
    </source>
</evidence>
<feature type="region of interest" description="Disordered" evidence="7">
    <location>
        <begin position="1"/>
        <end position="35"/>
    </location>
</feature>
<dbReference type="InterPro" id="IPR001046">
    <property type="entry name" value="NRAMP_fam"/>
</dbReference>
<feature type="region of interest" description="Disordered" evidence="7">
    <location>
        <begin position="466"/>
        <end position="542"/>
    </location>
</feature>
<feature type="transmembrane region" description="Helical" evidence="8">
    <location>
        <begin position="208"/>
        <end position="226"/>
    </location>
</feature>
<feature type="transmembrane region" description="Helical" evidence="8">
    <location>
        <begin position="177"/>
        <end position="196"/>
    </location>
</feature>
<dbReference type="OrthoDB" id="409173at2759"/>